<feature type="region of interest" description="Disordered" evidence="8">
    <location>
        <begin position="1"/>
        <end position="23"/>
    </location>
</feature>
<evidence type="ECO:0000256" key="4">
    <source>
        <dbReference type="ARBA" id="ARBA00022980"/>
    </source>
</evidence>
<dbReference type="GO" id="GO:0003735">
    <property type="term" value="F:structural constituent of ribosome"/>
    <property type="evidence" value="ECO:0007669"/>
    <property type="project" value="InterPro"/>
</dbReference>
<evidence type="ECO:0000256" key="3">
    <source>
        <dbReference type="ARBA" id="ARBA00022884"/>
    </source>
</evidence>
<protein>
    <recommendedName>
        <fullName evidence="6 7">Small ribosomal subunit protein bS20</fullName>
    </recommendedName>
</protein>
<dbReference type="SUPFAM" id="SSF46992">
    <property type="entry name" value="Ribosomal protein S20"/>
    <property type="match status" value="1"/>
</dbReference>
<feature type="region of interest" description="Disordered" evidence="8">
    <location>
        <begin position="73"/>
        <end position="92"/>
    </location>
</feature>
<evidence type="ECO:0000313" key="10">
    <source>
        <dbReference type="Proteomes" id="UP000257323"/>
    </source>
</evidence>
<gene>
    <name evidence="7" type="primary">rpsT</name>
    <name evidence="9" type="ORF">OP8BY_1839</name>
</gene>
<dbReference type="GO" id="GO:0015935">
    <property type="term" value="C:small ribosomal subunit"/>
    <property type="evidence" value="ECO:0007669"/>
    <property type="project" value="TreeGrafter"/>
</dbReference>
<dbReference type="PANTHER" id="PTHR33398">
    <property type="entry name" value="30S RIBOSOMAL PROTEIN S20"/>
    <property type="match status" value="1"/>
</dbReference>
<feature type="compositionally biased region" description="Polar residues" evidence="8">
    <location>
        <begin position="73"/>
        <end position="86"/>
    </location>
</feature>
<reference evidence="9 10" key="1">
    <citation type="submission" date="2018-08" db="EMBL/GenBank/DDBJ databases">
        <title>Genome analysis of the thermophilic bacterium of the candidate phylum Aminicenantes from deep subsurface aquifer revealed its physiology and ecological role.</title>
        <authorList>
            <person name="Kadnikov V.V."/>
            <person name="Mardanov A.V."/>
            <person name="Beletsky A.V."/>
            <person name="Karnachuk O.V."/>
            <person name="Ravin N.V."/>
        </authorList>
    </citation>
    <scope>NUCLEOTIDE SEQUENCE [LARGE SCALE GENOMIC DNA]</scope>
    <source>
        <strain evidence="9">BY38</strain>
    </source>
</reference>
<dbReference type="AlphaFoldDB" id="A0A3E2BNA0"/>
<dbReference type="GO" id="GO:0070181">
    <property type="term" value="F:small ribosomal subunit rRNA binding"/>
    <property type="evidence" value="ECO:0007669"/>
    <property type="project" value="TreeGrafter"/>
</dbReference>
<dbReference type="GO" id="GO:0006412">
    <property type="term" value="P:translation"/>
    <property type="evidence" value="ECO:0007669"/>
    <property type="project" value="UniProtKB-UniRule"/>
</dbReference>
<dbReference type="HAMAP" id="MF_00500">
    <property type="entry name" value="Ribosomal_bS20"/>
    <property type="match status" value="1"/>
</dbReference>
<evidence type="ECO:0000256" key="2">
    <source>
        <dbReference type="ARBA" id="ARBA00022730"/>
    </source>
</evidence>
<sequence length="92" mass="10503">MALRHKSAIRQHRRSLRRRAVNQRNKSLMKTLIKKLREKIEAEDREAALALLPSVFKAIDRAVAKGTIKKNTGSRYKSRLSRQAQSLPVKAG</sequence>
<keyword evidence="4 7" id="KW-0689">Ribosomal protein</keyword>
<evidence type="ECO:0000256" key="8">
    <source>
        <dbReference type="SAM" id="MobiDB-lite"/>
    </source>
</evidence>
<dbReference type="InterPro" id="IPR036510">
    <property type="entry name" value="Ribosomal_bS20_sf"/>
</dbReference>
<keyword evidence="3 7" id="KW-0694">RNA-binding</keyword>
<dbReference type="Pfam" id="PF01649">
    <property type="entry name" value="Ribosomal_S20p"/>
    <property type="match status" value="1"/>
</dbReference>
<evidence type="ECO:0000256" key="5">
    <source>
        <dbReference type="ARBA" id="ARBA00023274"/>
    </source>
</evidence>
<feature type="compositionally biased region" description="Basic residues" evidence="8">
    <location>
        <begin position="1"/>
        <end position="21"/>
    </location>
</feature>
<evidence type="ECO:0000256" key="1">
    <source>
        <dbReference type="ARBA" id="ARBA00007634"/>
    </source>
</evidence>
<organism evidence="9 10">
    <name type="scientific">Candidatus Saccharicenans subterraneus</name>
    <dbReference type="NCBI Taxonomy" id="2508984"/>
    <lineage>
        <taxon>Bacteria</taxon>
        <taxon>Candidatus Aminicenantota</taxon>
        <taxon>Candidatus Aminicenantia</taxon>
        <taxon>Candidatus Aminicenantales</taxon>
        <taxon>Candidatus Saccharicenantaceae</taxon>
        <taxon>Candidatus Saccharicenans</taxon>
    </lineage>
</organism>
<accession>A0A3E2BNA0</accession>
<dbReference type="NCBIfam" id="TIGR00029">
    <property type="entry name" value="S20"/>
    <property type="match status" value="1"/>
</dbReference>
<comment type="similarity">
    <text evidence="1 7">Belongs to the bacterial ribosomal protein bS20 family.</text>
</comment>
<comment type="function">
    <text evidence="7">Binds directly to 16S ribosomal RNA.</text>
</comment>
<proteinExistence type="inferred from homology"/>
<evidence type="ECO:0000256" key="7">
    <source>
        <dbReference type="HAMAP-Rule" id="MF_00500"/>
    </source>
</evidence>
<keyword evidence="2 7" id="KW-0699">rRNA-binding</keyword>
<dbReference type="Proteomes" id="UP000257323">
    <property type="component" value="Unassembled WGS sequence"/>
</dbReference>
<dbReference type="InterPro" id="IPR002583">
    <property type="entry name" value="Ribosomal_bS20"/>
</dbReference>
<name>A0A3E2BNA0_9BACT</name>
<dbReference type="Gene3D" id="1.20.58.110">
    <property type="entry name" value="Ribosomal protein S20"/>
    <property type="match status" value="1"/>
</dbReference>
<evidence type="ECO:0000313" key="9">
    <source>
        <dbReference type="EMBL" id="RFT16235.1"/>
    </source>
</evidence>
<dbReference type="EMBL" id="QUAH01000004">
    <property type="protein sequence ID" value="RFT16235.1"/>
    <property type="molecule type" value="Genomic_DNA"/>
</dbReference>
<comment type="caution">
    <text evidence="9">The sequence shown here is derived from an EMBL/GenBank/DDBJ whole genome shotgun (WGS) entry which is preliminary data.</text>
</comment>
<dbReference type="PANTHER" id="PTHR33398:SF1">
    <property type="entry name" value="SMALL RIBOSOMAL SUBUNIT PROTEIN BS20C"/>
    <property type="match status" value="1"/>
</dbReference>
<keyword evidence="5 7" id="KW-0687">Ribonucleoprotein</keyword>
<evidence type="ECO:0000256" key="6">
    <source>
        <dbReference type="ARBA" id="ARBA00035136"/>
    </source>
</evidence>